<protein>
    <submittedName>
        <fullName evidence="1">Retrotransposon gag protein</fullName>
    </submittedName>
</protein>
<evidence type="ECO:0000313" key="3">
    <source>
        <dbReference type="Proteomes" id="UP000321393"/>
    </source>
</evidence>
<organism evidence="1 3">
    <name type="scientific">Cucumis melo var. makuwa</name>
    <name type="common">Oriental melon</name>
    <dbReference type="NCBI Taxonomy" id="1194695"/>
    <lineage>
        <taxon>Eukaryota</taxon>
        <taxon>Viridiplantae</taxon>
        <taxon>Streptophyta</taxon>
        <taxon>Embryophyta</taxon>
        <taxon>Tracheophyta</taxon>
        <taxon>Spermatophyta</taxon>
        <taxon>Magnoliopsida</taxon>
        <taxon>eudicotyledons</taxon>
        <taxon>Gunneridae</taxon>
        <taxon>Pentapetalae</taxon>
        <taxon>rosids</taxon>
        <taxon>fabids</taxon>
        <taxon>Cucurbitales</taxon>
        <taxon>Cucurbitaceae</taxon>
        <taxon>Benincaseae</taxon>
        <taxon>Cucumis</taxon>
    </lineage>
</organism>
<dbReference type="OrthoDB" id="994445at2759"/>
<evidence type="ECO:0000313" key="1">
    <source>
        <dbReference type="EMBL" id="KAA0066363.1"/>
    </source>
</evidence>
<evidence type="ECO:0000313" key="2">
    <source>
        <dbReference type="EMBL" id="TYK00920.1"/>
    </source>
</evidence>
<sequence>MRSKNEIDDTKKIANSVIKESMVVHAAPLKFFSKRKETKIERKRDGHVKAVLEKQLIQLPECKQLEQELILKSAREKKIQLDIDEVAQTNHVTVEMASSFHHQRSFMIKGKI</sequence>
<dbReference type="Proteomes" id="UP000321393">
    <property type="component" value="Unassembled WGS sequence"/>
</dbReference>
<proteinExistence type="predicted"/>
<name>A0A5A7VE11_CUCMM</name>
<reference evidence="3 4" key="1">
    <citation type="submission" date="2019-08" db="EMBL/GenBank/DDBJ databases">
        <title>Draft genome sequences of two oriental melons (Cucumis melo L. var makuwa).</title>
        <authorList>
            <person name="Kwon S.-Y."/>
        </authorList>
    </citation>
    <scope>NUCLEOTIDE SEQUENCE [LARGE SCALE GENOMIC DNA]</scope>
    <source>
        <strain evidence="4">cv. Chang Bougi</strain>
        <strain evidence="3">cv. SW 3</strain>
        <tissue evidence="1">Leaf</tissue>
    </source>
</reference>
<dbReference type="AlphaFoldDB" id="A0A5A7VE11"/>
<gene>
    <name evidence="2" type="ORF">E5676_scaffold602G00890</name>
    <name evidence="1" type="ORF">E6C27_scaffold21G004300</name>
</gene>
<dbReference type="EMBL" id="SSTE01000903">
    <property type="protein sequence ID" value="KAA0066363.1"/>
    <property type="molecule type" value="Genomic_DNA"/>
</dbReference>
<comment type="caution">
    <text evidence="1">The sequence shown here is derived from an EMBL/GenBank/DDBJ whole genome shotgun (WGS) entry which is preliminary data.</text>
</comment>
<dbReference type="Proteomes" id="UP000321947">
    <property type="component" value="Unassembled WGS sequence"/>
</dbReference>
<evidence type="ECO:0000313" key="4">
    <source>
        <dbReference type="Proteomes" id="UP000321947"/>
    </source>
</evidence>
<dbReference type="EMBL" id="SSTD01016371">
    <property type="protein sequence ID" value="TYK00920.1"/>
    <property type="molecule type" value="Genomic_DNA"/>
</dbReference>
<accession>A0A5A7VE11</accession>